<keyword evidence="2 4" id="KW-0547">Nucleotide-binding</keyword>
<keyword evidence="7" id="KW-1185">Reference proteome</keyword>
<sequence length="421" mass="45795">MSPPSPSKTVVITDVYAPTKRLAPEFVKAGYEVVRLLSTPEPPRGYAAAFDMSGYKALITHAGDLSATVEAVAAHRPAAVVAGGELGVELADQVSEALGLLTNGTALSTARRDKYVMIETVRAAGLRAAKQILVTSAEQLAAWHREVGGRIVVKPIRSAAGDGVSFCDTPEQAVAGYRAIVDAENVFDIRNEGVVAQEYLVGGEYIVDTVSRDGQHHVTDMWKYEKIGANGITDLTCGLRILPRHGEVQDELVPYCFDVLDALGIAHGAAHIEVKLTPSGPCVVEVGARMAGVDWPSYVRLAVGESQLEWIVDAAVRPERFAERWKDDYRLQRYFISAMNCTTTAGRLRSYPLLPQVEALESFVEARQLVPPGGTLRRTVDDLTCPIIINLMHEVEEVVVRDFGTVRYLDGAGFYELDQES</sequence>
<proteinExistence type="predicted"/>
<name>A0ABN2R0T1_9ACTN</name>
<comment type="caution">
    <text evidence="6">The sequence shown here is derived from an EMBL/GenBank/DDBJ whole genome shotgun (WGS) entry which is preliminary data.</text>
</comment>
<dbReference type="Gene3D" id="3.30.470.20">
    <property type="entry name" value="ATP-grasp fold, B domain"/>
    <property type="match status" value="1"/>
</dbReference>
<dbReference type="PANTHER" id="PTHR43585">
    <property type="entry name" value="FUMIPYRROLE BIOSYNTHESIS PROTEIN C"/>
    <property type="match status" value="1"/>
</dbReference>
<dbReference type="InterPro" id="IPR052032">
    <property type="entry name" value="ATP-dep_AA_Ligase"/>
</dbReference>
<dbReference type="NCBIfam" id="NF005543">
    <property type="entry name" value="PRK07206.1"/>
    <property type="match status" value="1"/>
</dbReference>
<evidence type="ECO:0000313" key="6">
    <source>
        <dbReference type="EMBL" id="GAA1961159.1"/>
    </source>
</evidence>
<reference evidence="6 7" key="1">
    <citation type="journal article" date="2019" name="Int. J. Syst. Evol. Microbiol.">
        <title>The Global Catalogue of Microorganisms (GCM) 10K type strain sequencing project: providing services to taxonomists for standard genome sequencing and annotation.</title>
        <authorList>
            <consortium name="The Broad Institute Genomics Platform"/>
            <consortium name="The Broad Institute Genome Sequencing Center for Infectious Disease"/>
            <person name="Wu L."/>
            <person name="Ma J."/>
        </authorList>
    </citation>
    <scope>NUCLEOTIDE SEQUENCE [LARGE SCALE GENOMIC DNA]</scope>
    <source>
        <strain evidence="6 7">JCM 16013</strain>
    </source>
</reference>
<feature type="domain" description="ATP-grasp" evidence="5">
    <location>
        <begin position="118"/>
        <end position="316"/>
    </location>
</feature>
<protein>
    <recommendedName>
        <fullName evidence="5">ATP-grasp domain-containing protein</fullName>
    </recommendedName>
</protein>
<dbReference type="PROSITE" id="PS50975">
    <property type="entry name" value="ATP_GRASP"/>
    <property type="match status" value="1"/>
</dbReference>
<dbReference type="Pfam" id="PF13535">
    <property type="entry name" value="ATP-grasp_4"/>
    <property type="match status" value="1"/>
</dbReference>
<evidence type="ECO:0000256" key="2">
    <source>
        <dbReference type="ARBA" id="ARBA00022741"/>
    </source>
</evidence>
<dbReference type="EMBL" id="BAAAQM010000007">
    <property type="protein sequence ID" value="GAA1961159.1"/>
    <property type="molecule type" value="Genomic_DNA"/>
</dbReference>
<evidence type="ECO:0000256" key="4">
    <source>
        <dbReference type="PROSITE-ProRule" id="PRU00409"/>
    </source>
</evidence>
<organism evidence="6 7">
    <name type="scientific">Catenulispora subtropica</name>
    <dbReference type="NCBI Taxonomy" id="450798"/>
    <lineage>
        <taxon>Bacteria</taxon>
        <taxon>Bacillati</taxon>
        <taxon>Actinomycetota</taxon>
        <taxon>Actinomycetes</taxon>
        <taxon>Catenulisporales</taxon>
        <taxon>Catenulisporaceae</taxon>
        <taxon>Catenulispora</taxon>
    </lineage>
</organism>
<dbReference type="InterPro" id="IPR011761">
    <property type="entry name" value="ATP-grasp"/>
</dbReference>
<dbReference type="Proteomes" id="UP001499854">
    <property type="component" value="Unassembled WGS sequence"/>
</dbReference>
<evidence type="ECO:0000313" key="7">
    <source>
        <dbReference type="Proteomes" id="UP001499854"/>
    </source>
</evidence>
<dbReference type="PANTHER" id="PTHR43585:SF2">
    <property type="entry name" value="ATP-GRASP ENZYME FSQD"/>
    <property type="match status" value="1"/>
</dbReference>
<evidence type="ECO:0000259" key="5">
    <source>
        <dbReference type="PROSITE" id="PS50975"/>
    </source>
</evidence>
<accession>A0ABN2R0T1</accession>
<evidence type="ECO:0000256" key="3">
    <source>
        <dbReference type="ARBA" id="ARBA00022840"/>
    </source>
</evidence>
<evidence type="ECO:0000256" key="1">
    <source>
        <dbReference type="ARBA" id="ARBA00022598"/>
    </source>
</evidence>
<dbReference type="RefSeq" id="WP_344656402.1">
    <property type="nucleotide sequence ID" value="NZ_BAAAQM010000007.1"/>
</dbReference>
<keyword evidence="3 4" id="KW-0067">ATP-binding</keyword>
<keyword evidence="1" id="KW-0436">Ligase</keyword>
<dbReference type="SUPFAM" id="SSF56059">
    <property type="entry name" value="Glutathione synthetase ATP-binding domain-like"/>
    <property type="match status" value="1"/>
</dbReference>
<gene>
    <name evidence="6" type="ORF">GCM10009838_17110</name>
</gene>